<dbReference type="PRINTS" id="PR00455">
    <property type="entry name" value="HTHTETR"/>
</dbReference>
<dbReference type="Proteomes" id="UP001159179">
    <property type="component" value="Unassembled WGS sequence"/>
</dbReference>
<evidence type="ECO:0000256" key="3">
    <source>
        <dbReference type="PROSITE-ProRule" id="PRU00335"/>
    </source>
</evidence>
<gene>
    <name evidence="5" type="ORF">P5X88_13855</name>
</gene>
<accession>A0AAW6SYE8</accession>
<dbReference type="SUPFAM" id="SSF46689">
    <property type="entry name" value="Homeodomain-like"/>
    <property type="match status" value="1"/>
</dbReference>
<dbReference type="PANTHER" id="PTHR43479:SF8">
    <property type="entry name" value="TRANSCRIPTIONAL REGULATOR, TETR FAMILY"/>
    <property type="match status" value="1"/>
</dbReference>
<comment type="caution">
    <text evidence="5">The sequence shown here is derived from an EMBL/GenBank/DDBJ whole genome shotgun (WGS) entry which is preliminary data.</text>
</comment>
<dbReference type="PANTHER" id="PTHR43479">
    <property type="entry name" value="ACREF/ENVCD OPERON REPRESSOR-RELATED"/>
    <property type="match status" value="1"/>
</dbReference>
<keyword evidence="1" id="KW-0678">Repressor</keyword>
<evidence type="ECO:0000313" key="5">
    <source>
        <dbReference type="EMBL" id="MDH5162029.1"/>
    </source>
</evidence>
<feature type="domain" description="HTH tetR-type" evidence="4">
    <location>
        <begin position="13"/>
        <end position="73"/>
    </location>
</feature>
<dbReference type="Pfam" id="PF00440">
    <property type="entry name" value="TetR_N"/>
    <property type="match status" value="1"/>
</dbReference>
<sequence length="199" mass="22844">MGQRGRKKGANGEQSRALLLTIGAEEFAKNGYYETKVSDIVKRANVTQPTFYLYFQNKEAIFNELVQLFHDKLFEYIKRSRLEPGIELESISMKITFGLKNIFTFLSEHPDLTRIGFLVSNDAEDMKKELVELIEGNLSYEVQEGYFHENIDMNLVAECLVGMIERLTFTKLFQGLKDPESLAKEIVDLLLNGMISKQD</sequence>
<dbReference type="InterPro" id="IPR009057">
    <property type="entry name" value="Homeodomain-like_sf"/>
</dbReference>
<name>A0AAW6SYE8_9BACI</name>
<keyword evidence="2 3" id="KW-0238">DNA-binding</keyword>
<organism evidence="5 6">
    <name type="scientific">Heyndrickxia oleronia</name>
    <dbReference type="NCBI Taxonomy" id="38875"/>
    <lineage>
        <taxon>Bacteria</taxon>
        <taxon>Bacillati</taxon>
        <taxon>Bacillota</taxon>
        <taxon>Bacilli</taxon>
        <taxon>Bacillales</taxon>
        <taxon>Bacillaceae</taxon>
        <taxon>Heyndrickxia</taxon>
    </lineage>
</organism>
<dbReference type="EMBL" id="JAROYP010000007">
    <property type="protein sequence ID" value="MDH5162029.1"/>
    <property type="molecule type" value="Genomic_DNA"/>
</dbReference>
<dbReference type="SUPFAM" id="SSF48498">
    <property type="entry name" value="Tetracyclin repressor-like, C-terminal domain"/>
    <property type="match status" value="1"/>
</dbReference>
<dbReference type="InterPro" id="IPR001647">
    <property type="entry name" value="HTH_TetR"/>
</dbReference>
<reference evidence="5" key="1">
    <citation type="submission" date="2023-03" db="EMBL/GenBank/DDBJ databases">
        <title>Bacterial isolates from washroom surfaces on a university campus.</title>
        <authorList>
            <person name="Holman D.B."/>
            <person name="Gzyl K.E."/>
            <person name="Taheri A.E."/>
        </authorList>
    </citation>
    <scope>NUCLEOTIDE SEQUENCE</scope>
    <source>
        <strain evidence="5">RD03</strain>
    </source>
</reference>
<dbReference type="InterPro" id="IPR050624">
    <property type="entry name" value="HTH-type_Tx_Regulator"/>
</dbReference>
<evidence type="ECO:0000256" key="1">
    <source>
        <dbReference type="ARBA" id="ARBA00022491"/>
    </source>
</evidence>
<feature type="DNA-binding region" description="H-T-H motif" evidence="3">
    <location>
        <begin position="36"/>
        <end position="55"/>
    </location>
</feature>
<dbReference type="AlphaFoldDB" id="A0AAW6SYE8"/>
<dbReference type="RefSeq" id="WP_280617056.1">
    <property type="nucleotide sequence ID" value="NZ_JAROYP010000007.1"/>
</dbReference>
<evidence type="ECO:0000256" key="2">
    <source>
        <dbReference type="ARBA" id="ARBA00023125"/>
    </source>
</evidence>
<protein>
    <submittedName>
        <fullName evidence="5">TetR/AcrR family transcriptional regulator</fullName>
    </submittedName>
</protein>
<evidence type="ECO:0000259" key="4">
    <source>
        <dbReference type="PROSITE" id="PS50977"/>
    </source>
</evidence>
<evidence type="ECO:0000313" key="6">
    <source>
        <dbReference type="Proteomes" id="UP001159179"/>
    </source>
</evidence>
<dbReference type="GO" id="GO:0003677">
    <property type="term" value="F:DNA binding"/>
    <property type="evidence" value="ECO:0007669"/>
    <property type="project" value="UniProtKB-UniRule"/>
</dbReference>
<dbReference type="Gene3D" id="1.10.10.60">
    <property type="entry name" value="Homeodomain-like"/>
    <property type="match status" value="1"/>
</dbReference>
<dbReference type="PROSITE" id="PS50977">
    <property type="entry name" value="HTH_TETR_2"/>
    <property type="match status" value="1"/>
</dbReference>
<proteinExistence type="predicted"/>
<dbReference type="InterPro" id="IPR036271">
    <property type="entry name" value="Tet_transcr_reg_TetR-rel_C_sf"/>
</dbReference>
<dbReference type="Gene3D" id="1.10.357.10">
    <property type="entry name" value="Tetracycline Repressor, domain 2"/>
    <property type="match status" value="1"/>
</dbReference>